<evidence type="ECO:0000256" key="4">
    <source>
        <dbReference type="ARBA" id="ARBA00022989"/>
    </source>
</evidence>
<dbReference type="GO" id="GO:0005886">
    <property type="term" value="C:plasma membrane"/>
    <property type="evidence" value="ECO:0007669"/>
    <property type="project" value="UniProtKB-SubCell"/>
</dbReference>
<dbReference type="RefSeq" id="WP_256622965.1">
    <property type="nucleotide sequence ID" value="NZ_JTEO01000004.1"/>
</dbReference>
<feature type="transmembrane region" description="Helical" evidence="6">
    <location>
        <begin position="153"/>
        <end position="173"/>
    </location>
</feature>
<proteinExistence type="predicted"/>
<evidence type="ECO:0000256" key="2">
    <source>
        <dbReference type="ARBA" id="ARBA00022475"/>
    </source>
</evidence>
<dbReference type="InterPro" id="IPR022791">
    <property type="entry name" value="L-PG_synthase/AglD"/>
</dbReference>
<evidence type="ECO:0000313" key="7">
    <source>
        <dbReference type="EMBL" id="MCQ6963071.1"/>
    </source>
</evidence>
<comment type="caution">
    <text evidence="7">The sequence shown here is derived from an EMBL/GenBank/DDBJ whole genome shotgun (WGS) entry which is preliminary data.</text>
</comment>
<evidence type="ECO:0000313" key="8">
    <source>
        <dbReference type="Proteomes" id="UP001206983"/>
    </source>
</evidence>
<organism evidence="7 8">
    <name type="scientific">Methanolobus chelungpuianus</name>
    <dbReference type="NCBI Taxonomy" id="502115"/>
    <lineage>
        <taxon>Archaea</taxon>
        <taxon>Methanobacteriati</taxon>
        <taxon>Methanobacteriota</taxon>
        <taxon>Stenosarchaea group</taxon>
        <taxon>Methanomicrobia</taxon>
        <taxon>Methanosarcinales</taxon>
        <taxon>Methanosarcinaceae</taxon>
        <taxon>Methanolobus</taxon>
    </lineage>
</organism>
<feature type="transmembrane region" description="Helical" evidence="6">
    <location>
        <begin position="124"/>
        <end position="141"/>
    </location>
</feature>
<dbReference type="AlphaFoldDB" id="A0AAE3HAL3"/>
<evidence type="ECO:0000256" key="5">
    <source>
        <dbReference type="ARBA" id="ARBA00023136"/>
    </source>
</evidence>
<keyword evidence="2" id="KW-1003">Cell membrane</keyword>
<feature type="transmembrane region" description="Helical" evidence="6">
    <location>
        <begin position="7"/>
        <end position="27"/>
    </location>
</feature>
<gene>
    <name evidence="7" type="ORF">PV02_08515</name>
</gene>
<dbReference type="PANTHER" id="PTHR37693:SF1">
    <property type="entry name" value="INTEGRAL MEMBRANE PROTEIN"/>
    <property type="match status" value="1"/>
</dbReference>
<keyword evidence="4 6" id="KW-1133">Transmembrane helix</keyword>
<evidence type="ECO:0008006" key="9">
    <source>
        <dbReference type="Google" id="ProtNLM"/>
    </source>
</evidence>
<feature type="transmembrane region" description="Helical" evidence="6">
    <location>
        <begin position="262"/>
        <end position="278"/>
    </location>
</feature>
<dbReference type="PANTHER" id="PTHR37693">
    <property type="entry name" value="PHOSPHATIDYLGLYCEROL LYSYLTRANSFERASE"/>
    <property type="match status" value="1"/>
</dbReference>
<evidence type="ECO:0000256" key="3">
    <source>
        <dbReference type="ARBA" id="ARBA00022692"/>
    </source>
</evidence>
<dbReference type="Proteomes" id="UP001206983">
    <property type="component" value="Unassembled WGS sequence"/>
</dbReference>
<sequence length="343" mass="37857">MNKLKKWLMISLLISLVSGLVVVVLTFDTGTIHGLLSIRIEYILAAAGIHALSYVVWGIRMRGLCRTLGYKVSVPRSVEIVTSSTLAAAVTPSSMGGEPIRIHLLHVDRIPLGKASAVVLGERLLDGIIILSLAPVSLYILRGFMEDPSMDAMLIAAAFFLLGILLLVLYAVWKPEATRKLTMFFVKRIAPFFGARTDARLEHIVAKVDSELENFHDSIFLFLKKEQRPGLLRGVFNTFLFWAVEFSMLYVILIGLNQYPDPLVVIASQILVLILMAIPATPGASGVAEFGATTIFSVFVSSSLLGITVVVWRALTFYMNLLVGGFVSFRILKDTEIIKKFLR</sequence>
<accession>A0AAE3HAL3</accession>
<keyword evidence="5 6" id="KW-0472">Membrane</keyword>
<dbReference type="NCBIfam" id="TIGR00374">
    <property type="entry name" value="flippase-like domain"/>
    <property type="match status" value="1"/>
</dbReference>
<evidence type="ECO:0000256" key="1">
    <source>
        <dbReference type="ARBA" id="ARBA00004651"/>
    </source>
</evidence>
<dbReference type="EMBL" id="JTEO01000004">
    <property type="protein sequence ID" value="MCQ6963071.1"/>
    <property type="molecule type" value="Genomic_DNA"/>
</dbReference>
<comment type="subcellular location">
    <subcellularLocation>
        <location evidence="1">Cell membrane</location>
        <topology evidence="1">Multi-pass membrane protein</topology>
    </subcellularLocation>
</comment>
<evidence type="ECO:0000256" key="6">
    <source>
        <dbReference type="SAM" id="Phobius"/>
    </source>
</evidence>
<keyword evidence="3 6" id="KW-0812">Transmembrane</keyword>
<protein>
    <recommendedName>
        <fullName evidence="9">Integral membrane protein</fullName>
    </recommendedName>
</protein>
<reference evidence="7 8" key="1">
    <citation type="journal article" date="2011" name="Appl. Environ. Microbiol.">
        <title>Methanogenic archaea isolated from Taiwan's Chelungpu fault.</title>
        <authorList>
            <person name="Wu S.Y."/>
            <person name="Lai M.C."/>
        </authorList>
    </citation>
    <scope>NUCLEOTIDE SEQUENCE [LARGE SCALE GENOMIC DNA]</scope>
    <source>
        <strain evidence="7 8">St545Mb</strain>
    </source>
</reference>
<keyword evidence="8" id="KW-1185">Reference proteome</keyword>
<feature type="transmembrane region" description="Helical" evidence="6">
    <location>
        <begin position="234"/>
        <end position="256"/>
    </location>
</feature>
<feature type="transmembrane region" description="Helical" evidence="6">
    <location>
        <begin position="39"/>
        <end position="57"/>
    </location>
</feature>
<feature type="transmembrane region" description="Helical" evidence="6">
    <location>
        <begin position="290"/>
        <end position="311"/>
    </location>
</feature>
<name>A0AAE3HAL3_9EURY</name>
<dbReference type="Pfam" id="PF03706">
    <property type="entry name" value="LPG_synthase_TM"/>
    <property type="match status" value="1"/>
</dbReference>